<evidence type="ECO:0000313" key="1">
    <source>
        <dbReference type="EMBL" id="MDQ0321360.1"/>
    </source>
</evidence>
<protein>
    <submittedName>
        <fullName evidence="1">Uncharacterized protein</fullName>
    </submittedName>
</protein>
<organism evidence="1 2">
    <name type="scientific">Pararhizobium capsulatum DSM 1112</name>
    <dbReference type="NCBI Taxonomy" id="1121113"/>
    <lineage>
        <taxon>Bacteria</taxon>
        <taxon>Pseudomonadati</taxon>
        <taxon>Pseudomonadota</taxon>
        <taxon>Alphaproteobacteria</taxon>
        <taxon>Hyphomicrobiales</taxon>
        <taxon>Rhizobiaceae</taxon>
        <taxon>Rhizobium/Agrobacterium group</taxon>
        <taxon>Pararhizobium</taxon>
    </lineage>
</organism>
<reference evidence="1 2" key="1">
    <citation type="submission" date="2023-07" db="EMBL/GenBank/DDBJ databases">
        <title>Genomic Encyclopedia of Type Strains, Phase IV (KMG-IV): sequencing the most valuable type-strain genomes for metagenomic binning, comparative biology and taxonomic classification.</title>
        <authorList>
            <person name="Goeker M."/>
        </authorList>
    </citation>
    <scope>NUCLEOTIDE SEQUENCE [LARGE SCALE GENOMIC DNA]</scope>
    <source>
        <strain evidence="1 2">DSM 1112</strain>
    </source>
</reference>
<dbReference type="EMBL" id="JAUSVF010000001">
    <property type="protein sequence ID" value="MDQ0321360.1"/>
    <property type="molecule type" value="Genomic_DNA"/>
</dbReference>
<comment type="caution">
    <text evidence="1">The sequence shown here is derived from an EMBL/GenBank/DDBJ whole genome shotgun (WGS) entry which is preliminary data.</text>
</comment>
<dbReference type="Proteomes" id="UP001230207">
    <property type="component" value="Unassembled WGS sequence"/>
</dbReference>
<proteinExistence type="predicted"/>
<keyword evidence="2" id="KW-1185">Reference proteome</keyword>
<gene>
    <name evidence="1" type="ORF">QO002_003498</name>
</gene>
<evidence type="ECO:0000313" key="2">
    <source>
        <dbReference type="Proteomes" id="UP001230207"/>
    </source>
</evidence>
<sequence length="85" mass="9234">MTMIGLHKLADQIGDGMVPELYELLSQHSTHELAAANITPFPVDLVRLPRRSPHAISTLAHALGGKILLFPSSAAKRDGLRRKQG</sequence>
<accession>A0ABU0BSY1</accession>
<name>A0ABU0BSY1_9HYPH</name>